<evidence type="ECO:0000313" key="1">
    <source>
        <dbReference type="EnsemblPlants" id="EMT16278"/>
    </source>
</evidence>
<dbReference type="PANTHER" id="PTHR19338:SF63">
    <property type="entry name" value="NB-ARC DOMAIN-CONTAINING PROTEIN"/>
    <property type="match status" value="1"/>
</dbReference>
<dbReference type="PANTHER" id="PTHR19338">
    <property type="entry name" value="TRANSLOCASE OF INNER MITOCHONDRIAL MEMBRANE 13 HOMOLOG"/>
    <property type="match status" value="1"/>
</dbReference>
<dbReference type="AlphaFoldDB" id="N1QXE5"/>
<dbReference type="InterPro" id="IPR027417">
    <property type="entry name" value="P-loop_NTPase"/>
</dbReference>
<dbReference type="SUPFAM" id="SSF52540">
    <property type="entry name" value="P-loop containing nucleoside triphosphate hydrolases"/>
    <property type="match status" value="2"/>
</dbReference>
<dbReference type="EnsemblPlants" id="EMT16278">
    <property type="protein sequence ID" value="EMT16278"/>
    <property type="gene ID" value="F775_15657"/>
</dbReference>
<name>N1QXE5_AEGTA</name>
<accession>N1QXE5</accession>
<protein>
    <recommendedName>
        <fullName evidence="2">NB-ARC domain-containing protein</fullName>
    </recommendedName>
</protein>
<sequence>MSGRCPDMENCINELMRDTEGAHANAGFVNKMAQCLRSLGIQHQITNRIEEVKVLMVEVAGLVGVDGLREELVSLLTDSQKKLKVVSIMGFGGLGKITVAKQVYDEIGGNLTVPMRQSGLVGVDGQREEHVSVLADSKKKLKVVLIMGFGGLGKAMLATQVYDEIGGNLTVRHLSQSPKDQM</sequence>
<evidence type="ECO:0008006" key="2">
    <source>
        <dbReference type="Google" id="ProtNLM"/>
    </source>
</evidence>
<dbReference type="Gene3D" id="3.40.50.300">
    <property type="entry name" value="P-loop containing nucleotide triphosphate hydrolases"/>
    <property type="match status" value="2"/>
</dbReference>
<organism evidence="1">
    <name type="scientific">Aegilops tauschii</name>
    <name type="common">Tausch's goatgrass</name>
    <name type="synonym">Aegilops squarrosa</name>
    <dbReference type="NCBI Taxonomy" id="37682"/>
    <lineage>
        <taxon>Eukaryota</taxon>
        <taxon>Viridiplantae</taxon>
        <taxon>Streptophyta</taxon>
        <taxon>Embryophyta</taxon>
        <taxon>Tracheophyta</taxon>
        <taxon>Spermatophyta</taxon>
        <taxon>Magnoliopsida</taxon>
        <taxon>Liliopsida</taxon>
        <taxon>Poales</taxon>
        <taxon>Poaceae</taxon>
        <taxon>BOP clade</taxon>
        <taxon>Pooideae</taxon>
        <taxon>Triticodae</taxon>
        <taxon>Triticeae</taxon>
        <taxon>Triticinae</taxon>
        <taxon>Aegilops</taxon>
    </lineage>
</organism>
<proteinExistence type="predicted"/>
<reference evidence="1" key="1">
    <citation type="submission" date="2015-06" db="UniProtKB">
        <authorList>
            <consortium name="EnsemblPlants"/>
        </authorList>
    </citation>
    <scope>IDENTIFICATION</scope>
</reference>